<dbReference type="InterPro" id="IPR024311">
    <property type="entry name" value="Lipocalin-like"/>
</dbReference>
<keyword evidence="3" id="KW-1185">Reference proteome</keyword>
<evidence type="ECO:0000313" key="3">
    <source>
        <dbReference type="Proteomes" id="UP000660729"/>
    </source>
</evidence>
<evidence type="ECO:0000259" key="1">
    <source>
        <dbReference type="Pfam" id="PF13924"/>
    </source>
</evidence>
<evidence type="ECO:0000313" key="2">
    <source>
        <dbReference type="EMBL" id="KAF7189414.1"/>
    </source>
</evidence>
<dbReference type="Pfam" id="PF13924">
    <property type="entry name" value="Lipocalin_5"/>
    <property type="match status" value="1"/>
</dbReference>
<gene>
    <name evidence="2" type="ORF">HII31_09259</name>
</gene>
<dbReference type="Proteomes" id="UP000660729">
    <property type="component" value="Unassembled WGS sequence"/>
</dbReference>
<protein>
    <recommendedName>
        <fullName evidence="1">Lipocalin-like domain-containing protein</fullName>
    </recommendedName>
</protein>
<dbReference type="OrthoDB" id="3904217at2759"/>
<proteinExistence type="predicted"/>
<accession>A0A8H6RD51</accession>
<comment type="caution">
    <text evidence="2">The sequence shown here is derived from an EMBL/GenBank/DDBJ whole genome shotgun (WGS) entry which is preliminary data.</text>
</comment>
<sequence length="161" mass="18175">MTSLTERLPGTYRLESYVSHPTSDSKIQRVTYPMSKNVTGIIMYSQDGYMSAQLQMPGQKNFSPDSDQSWAEAGKRFFAYSGPYYITIENGEEVLRHSFELCLTPDRMGELELRSCELREDDSVLILGGKETVTLKGDERVPVLQWRRVVNNAGASLPPSQ</sequence>
<feature type="domain" description="Lipocalin-like" evidence="1">
    <location>
        <begin position="10"/>
        <end position="149"/>
    </location>
</feature>
<organism evidence="2 3">
    <name type="scientific">Pseudocercospora fuligena</name>
    <dbReference type="NCBI Taxonomy" id="685502"/>
    <lineage>
        <taxon>Eukaryota</taxon>
        <taxon>Fungi</taxon>
        <taxon>Dikarya</taxon>
        <taxon>Ascomycota</taxon>
        <taxon>Pezizomycotina</taxon>
        <taxon>Dothideomycetes</taxon>
        <taxon>Dothideomycetidae</taxon>
        <taxon>Mycosphaerellales</taxon>
        <taxon>Mycosphaerellaceae</taxon>
        <taxon>Pseudocercospora</taxon>
    </lineage>
</organism>
<dbReference type="AlphaFoldDB" id="A0A8H6RD51"/>
<reference evidence="2" key="1">
    <citation type="submission" date="2020-04" db="EMBL/GenBank/DDBJ databases">
        <title>Draft genome resource of the tomato pathogen Pseudocercospora fuligena.</title>
        <authorList>
            <person name="Zaccaron A."/>
        </authorList>
    </citation>
    <scope>NUCLEOTIDE SEQUENCE</scope>
    <source>
        <strain evidence="2">PF001</strain>
    </source>
</reference>
<name>A0A8H6RD51_9PEZI</name>
<dbReference type="EMBL" id="JABCIY010000189">
    <property type="protein sequence ID" value="KAF7189414.1"/>
    <property type="molecule type" value="Genomic_DNA"/>
</dbReference>